<evidence type="ECO:0000313" key="2">
    <source>
        <dbReference type="EMBL" id="CAD9491715.1"/>
    </source>
</evidence>
<feature type="compositionally biased region" description="Low complexity" evidence="1">
    <location>
        <begin position="1"/>
        <end position="20"/>
    </location>
</feature>
<evidence type="ECO:0000256" key="1">
    <source>
        <dbReference type="SAM" id="MobiDB-lite"/>
    </source>
</evidence>
<dbReference type="EMBL" id="HBGU01050034">
    <property type="protein sequence ID" value="CAD9491715.1"/>
    <property type="molecule type" value="Transcribed_RNA"/>
</dbReference>
<feature type="compositionally biased region" description="Polar residues" evidence="1">
    <location>
        <begin position="78"/>
        <end position="95"/>
    </location>
</feature>
<proteinExistence type="predicted"/>
<dbReference type="AlphaFoldDB" id="A0A7S2HIW0"/>
<gene>
    <name evidence="2" type="ORF">CBRE1094_LOCUS27244</name>
</gene>
<protein>
    <submittedName>
        <fullName evidence="2">Uncharacterized protein</fullName>
    </submittedName>
</protein>
<sequence length="186" mass="19740">MADATSSSQQLGSDASSSSTIDDDFKTAIAMAKLIMGHAESGKASRIESEIMESTRQDSFGGAESGIFDMSFEAISSETSLASDERTSGPQTSMLASDERASGPQTSMRDESPAHQAPPEVLEAMVAARATATRPSPAPSAWQMGTNQGTVRIVRAQSANNLHILRPSIEPEDILGQSFIMGSRRW</sequence>
<name>A0A7S2HIW0_9EUKA</name>
<feature type="region of interest" description="Disordered" evidence="1">
    <location>
        <begin position="1"/>
        <end position="22"/>
    </location>
</feature>
<reference evidence="2" key="1">
    <citation type="submission" date="2021-01" db="EMBL/GenBank/DDBJ databases">
        <authorList>
            <person name="Corre E."/>
            <person name="Pelletier E."/>
            <person name="Niang G."/>
            <person name="Scheremetjew M."/>
            <person name="Finn R."/>
            <person name="Kale V."/>
            <person name="Holt S."/>
            <person name="Cochrane G."/>
            <person name="Meng A."/>
            <person name="Brown T."/>
            <person name="Cohen L."/>
        </authorList>
    </citation>
    <scope>NUCLEOTIDE SEQUENCE</scope>
    <source>
        <strain evidence="2">UTEX LB 985</strain>
    </source>
</reference>
<accession>A0A7S2HIW0</accession>
<feature type="region of interest" description="Disordered" evidence="1">
    <location>
        <begin position="78"/>
        <end position="117"/>
    </location>
</feature>
<organism evidence="2">
    <name type="scientific">Haptolina brevifila</name>
    <dbReference type="NCBI Taxonomy" id="156173"/>
    <lineage>
        <taxon>Eukaryota</taxon>
        <taxon>Haptista</taxon>
        <taxon>Haptophyta</taxon>
        <taxon>Prymnesiophyceae</taxon>
        <taxon>Prymnesiales</taxon>
        <taxon>Prymnesiaceae</taxon>
        <taxon>Haptolina</taxon>
    </lineage>
</organism>